<gene>
    <name evidence="4" type="ORF">BJP25_26030</name>
</gene>
<dbReference type="Pfam" id="PF07995">
    <property type="entry name" value="GSDH"/>
    <property type="match status" value="1"/>
</dbReference>
<evidence type="ECO:0000313" key="5">
    <source>
        <dbReference type="Proteomes" id="UP000186040"/>
    </source>
</evidence>
<proteinExistence type="predicted"/>
<dbReference type="STRING" id="1193682.BJP25_26030"/>
<evidence type="ECO:0000256" key="2">
    <source>
        <dbReference type="SAM" id="SignalP"/>
    </source>
</evidence>
<feature type="domain" description="Glucose/Sorbosone dehydrogenase" evidence="3">
    <location>
        <begin position="105"/>
        <end position="244"/>
    </location>
</feature>
<sequence>MPRRSRVLAASSAAAAALLLSSCATFTDQPAPSSWSAAPQLSPQAAPDPQEGGGSGGGGGIGGTAVPPTSVPPPDGCKDFHPAVLGTCLDTVSAVAALPGDGTNPSALVGERATGNIYLVKKGADKALFATVPVDPTGDGGLTGLALSPTYVEDQLVFAYITTPTDNRVVRIAPGDSPKPVLTGIPRGTTGNRGSLANDHRGALLLATGTAGNAAAAANPTSLAGKVLRLTADGKPATDNPTPGSLVAWTGLSSPAGVCASLDGSQAWVTDRTPEADVLYKLDPGKPLGAPAWRWTERPGVAGCASTTQLLWVAMSTAAHMESLPLAPDGSFTGKPVVTLEPPDGFGSLDGLDLMTEQIAIGGTTNKKSGTPTTSDDRAVIIVVQPQPGNGGGQD</sequence>
<keyword evidence="5" id="KW-1185">Reference proteome</keyword>
<protein>
    <submittedName>
        <fullName evidence="4">Glucose dehydrogenase</fullName>
    </submittedName>
</protein>
<evidence type="ECO:0000259" key="3">
    <source>
        <dbReference type="Pfam" id="PF07995"/>
    </source>
</evidence>
<reference evidence="4 5" key="1">
    <citation type="submission" date="2016-10" db="EMBL/GenBank/DDBJ databases">
        <title>The Draft Genome Sequence of Actinokineospora bangkokensis 44EHWT reveals the biosynthetic pathway of antifungal compounds Thailandins with unusual extender unit butylmalonyl-CoA.</title>
        <authorList>
            <person name="Greule A."/>
            <person name="Intra B."/>
            <person name="Flemming S."/>
            <person name="Rommel M.G."/>
            <person name="Panbangred W."/>
            <person name="Bechthold A."/>
        </authorList>
    </citation>
    <scope>NUCLEOTIDE SEQUENCE [LARGE SCALE GENOMIC DNA]</scope>
    <source>
        <strain evidence="4 5">44EHW</strain>
    </source>
</reference>
<dbReference type="PANTHER" id="PTHR19328">
    <property type="entry name" value="HEDGEHOG-INTERACTING PROTEIN"/>
    <property type="match status" value="1"/>
</dbReference>
<dbReference type="PANTHER" id="PTHR19328:SF13">
    <property type="entry name" value="HIPL1 PROTEIN"/>
    <property type="match status" value="1"/>
</dbReference>
<feature type="chain" id="PRO_5039604198" evidence="2">
    <location>
        <begin position="27"/>
        <end position="395"/>
    </location>
</feature>
<name>A0A1Q9LHV1_9PSEU</name>
<dbReference type="Gene3D" id="2.120.10.30">
    <property type="entry name" value="TolB, C-terminal domain"/>
    <property type="match status" value="1"/>
</dbReference>
<keyword evidence="2" id="KW-0732">Signal</keyword>
<feature type="region of interest" description="Disordered" evidence="1">
    <location>
        <begin position="27"/>
        <end position="77"/>
    </location>
</feature>
<dbReference type="InterPro" id="IPR012938">
    <property type="entry name" value="Glc/Sorbosone_DH"/>
</dbReference>
<dbReference type="PROSITE" id="PS51257">
    <property type="entry name" value="PROKAR_LIPOPROTEIN"/>
    <property type="match status" value="1"/>
</dbReference>
<feature type="signal peptide" evidence="2">
    <location>
        <begin position="1"/>
        <end position="26"/>
    </location>
</feature>
<feature type="compositionally biased region" description="Low complexity" evidence="1">
    <location>
        <begin position="29"/>
        <end position="50"/>
    </location>
</feature>
<dbReference type="SUPFAM" id="SSF63829">
    <property type="entry name" value="Calcium-dependent phosphotriesterase"/>
    <property type="match status" value="1"/>
</dbReference>
<feature type="compositionally biased region" description="Gly residues" evidence="1">
    <location>
        <begin position="51"/>
        <end position="63"/>
    </location>
</feature>
<accession>A0A1Q9LHV1</accession>
<evidence type="ECO:0000256" key="1">
    <source>
        <dbReference type="SAM" id="MobiDB-lite"/>
    </source>
</evidence>
<evidence type="ECO:0000313" key="4">
    <source>
        <dbReference type="EMBL" id="OLR91618.1"/>
    </source>
</evidence>
<dbReference type="Proteomes" id="UP000186040">
    <property type="component" value="Unassembled WGS sequence"/>
</dbReference>
<dbReference type="RefSeq" id="WP_075976748.1">
    <property type="nucleotide sequence ID" value="NZ_MKQR01000021.1"/>
</dbReference>
<dbReference type="AlphaFoldDB" id="A0A1Q9LHV1"/>
<dbReference type="InterPro" id="IPR011042">
    <property type="entry name" value="6-blade_b-propeller_TolB-like"/>
</dbReference>
<comment type="caution">
    <text evidence="4">The sequence shown here is derived from an EMBL/GenBank/DDBJ whole genome shotgun (WGS) entry which is preliminary data.</text>
</comment>
<dbReference type="EMBL" id="MKQR01000021">
    <property type="protein sequence ID" value="OLR91618.1"/>
    <property type="molecule type" value="Genomic_DNA"/>
</dbReference>
<organism evidence="4 5">
    <name type="scientific">Actinokineospora bangkokensis</name>
    <dbReference type="NCBI Taxonomy" id="1193682"/>
    <lineage>
        <taxon>Bacteria</taxon>
        <taxon>Bacillati</taxon>
        <taxon>Actinomycetota</taxon>
        <taxon>Actinomycetes</taxon>
        <taxon>Pseudonocardiales</taxon>
        <taxon>Pseudonocardiaceae</taxon>
        <taxon>Actinokineospora</taxon>
    </lineage>
</organism>